<organism>
    <name type="scientific">Pediculus humanus subsp. corporis</name>
    <name type="common">Body louse</name>
    <dbReference type="NCBI Taxonomy" id="121224"/>
    <lineage>
        <taxon>Eukaryota</taxon>
        <taxon>Metazoa</taxon>
        <taxon>Ecdysozoa</taxon>
        <taxon>Arthropoda</taxon>
        <taxon>Hexapoda</taxon>
        <taxon>Insecta</taxon>
        <taxon>Pterygota</taxon>
        <taxon>Neoptera</taxon>
        <taxon>Paraneoptera</taxon>
        <taxon>Psocodea</taxon>
        <taxon>Troctomorpha</taxon>
        <taxon>Phthiraptera</taxon>
        <taxon>Anoplura</taxon>
        <taxon>Pediculidae</taxon>
        <taxon>Pediculus</taxon>
    </lineage>
</organism>
<proteinExistence type="predicted"/>
<dbReference type="CTD" id="8230393"/>
<dbReference type="Proteomes" id="UP000009046">
    <property type="component" value="Unassembled WGS sequence"/>
</dbReference>
<dbReference type="VEuPathDB" id="VectorBase:PHUM237340"/>
<dbReference type="GeneID" id="8230393"/>
<reference evidence="1" key="2">
    <citation type="submission" date="2007-04" db="EMBL/GenBank/DDBJ databases">
        <title>The genome of the human body louse.</title>
        <authorList>
            <consortium name="The Human Body Louse Genome Consortium"/>
            <person name="Kirkness E."/>
            <person name="Walenz B."/>
            <person name="Hass B."/>
            <person name="Bruggner R."/>
            <person name="Strausberg R."/>
        </authorList>
    </citation>
    <scope>NUCLEOTIDE SEQUENCE</scope>
    <source>
        <strain evidence="1">USDA</strain>
    </source>
</reference>
<gene>
    <name evidence="2" type="primary">8230393</name>
    <name evidence="1" type="ORF">Phum_PHUM237340</name>
</gene>
<reference evidence="2" key="3">
    <citation type="submission" date="2020-05" db="UniProtKB">
        <authorList>
            <consortium name="EnsemblMetazoa"/>
        </authorList>
    </citation>
    <scope>IDENTIFICATION</scope>
    <source>
        <strain evidence="2">USDA</strain>
    </source>
</reference>
<dbReference type="EMBL" id="AAZO01002754">
    <property type="status" value="NOT_ANNOTATED_CDS"/>
    <property type="molecule type" value="Genomic_DNA"/>
</dbReference>
<evidence type="ECO:0000313" key="1">
    <source>
        <dbReference type="EMBL" id="EEB13379.1"/>
    </source>
</evidence>
<evidence type="ECO:0000313" key="2">
    <source>
        <dbReference type="EnsemblMetazoa" id="PHUM237340-PA"/>
    </source>
</evidence>
<accession>E0VJ23</accession>
<evidence type="ECO:0000313" key="3">
    <source>
        <dbReference type="Proteomes" id="UP000009046"/>
    </source>
</evidence>
<dbReference type="KEGG" id="phu:Phum_PHUM237340"/>
<reference evidence="1" key="1">
    <citation type="submission" date="2007-04" db="EMBL/GenBank/DDBJ databases">
        <title>Annotation of Pediculus humanus corporis strain USDA.</title>
        <authorList>
            <person name="Kirkness E."/>
            <person name="Hannick L."/>
            <person name="Hass B."/>
            <person name="Bruggner R."/>
            <person name="Lawson D."/>
            <person name="Bidwell S."/>
            <person name="Joardar V."/>
            <person name="Caler E."/>
            <person name="Walenz B."/>
            <person name="Inman J."/>
            <person name="Schobel S."/>
            <person name="Galinsky K."/>
            <person name="Amedeo P."/>
            <person name="Strausberg R."/>
        </authorList>
    </citation>
    <scope>NUCLEOTIDE SEQUENCE</scope>
    <source>
        <strain evidence="1">USDA</strain>
    </source>
</reference>
<keyword evidence="3" id="KW-1185">Reference proteome</keyword>
<name>E0VJ23_PEDHC</name>
<dbReference type="AlphaFoldDB" id="E0VJ23"/>
<dbReference type="EMBL" id="DS235219">
    <property type="protein sequence ID" value="EEB13379.1"/>
    <property type="molecule type" value="Genomic_DNA"/>
</dbReference>
<dbReference type="InParanoid" id="E0VJ23"/>
<dbReference type="HOGENOM" id="CLU_1379622_0_0_1"/>
<sequence length="198" mass="22745">MYNVKNCFGFEEEDANISLWNNSSVLSSTLAPIEFQADKPYRLALYIKPTHKNVNSTKKNKSGRKVNVMLFDENVVPPNDKKTEETSPKKIKNDITSFLKNSNTSKKNVLTELNSKPVAKSKQYKVRKSYERKCKGTNCDVIAEKASDEIIKELEIKKLSKTKLKKSNKEDQEFEKWASDINSDFNDVDKFELSIAYD</sequence>
<dbReference type="EnsemblMetazoa" id="PHUM237340-RA">
    <property type="protein sequence ID" value="PHUM237340-PA"/>
    <property type="gene ID" value="PHUM237340"/>
</dbReference>
<protein>
    <submittedName>
        <fullName evidence="1 2">Uncharacterized protein</fullName>
    </submittedName>
</protein>
<dbReference type="RefSeq" id="XP_002426117.1">
    <property type="nucleotide sequence ID" value="XM_002426072.1"/>
</dbReference>